<dbReference type="Pfam" id="PF00005">
    <property type="entry name" value="ABC_tran"/>
    <property type="match status" value="1"/>
</dbReference>
<feature type="domain" description="ABC transporter" evidence="8">
    <location>
        <begin position="354"/>
        <end position="591"/>
    </location>
</feature>
<dbReference type="Proteomes" id="UP001212821">
    <property type="component" value="Chromosome"/>
</dbReference>
<name>A0ABY7Q2N7_9ACTN</name>
<keyword evidence="6 7" id="KW-0472">Membrane</keyword>
<reference evidence="11" key="1">
    <citation type="submission" date="2022-12" db="EMBL/GenBank/DDBJ databases">
        <authorList>
            <person name="Mo P."/>
        </authorList>
    </citation>
    <scope>NUCLEOTIDE SEQUENCE [LARGE SCALE GENOMIC DNA]</scope>
    <source>
        <strain evidence="11">HUAS 3-15</strain>
    </source>
</reference>
<evidence type="ECO:0000259" key="8">
    <source>
        <dbReference type="PROSITE" id="PS50893"/>
    </source>
</evidence>
<dbReference type="PANTHER" id="PTHR43394">
    <property type="entry name" value="ATP-DEPENDENT PERMEASE MDL1, MITOCHONDRIAL"/>
    <property type="match status" value="1"/>
</dbReference>
<accession>A0ABY7Q2N7</accession>
<feature type="transmembrane region" description="Helical" evidence="7">
    <location>
        <begin position="176"/>
        <end position="194"/>
    </location>
</feature>
<evidence type="ECO:0000313" key="11">
    <source>
        <dbReference type="Proteomes" id="UP001212821"/>
    </source>
</evidence>
<dbReference type="InterPro" id="IPR027417">
    <property type="entry name" value="P-loop_NTPase"/>
</dbReference>
<dbReference type="GO" id="GO:0005524">
    <property type="term" value="F:ATP binding"/>
    <property type="evidence" value="ECO:0007669"/>
    <property type="project" value="UniProtKB-KW"/>
</dbReference>
<dbReference type="SUPFAM" id="SSF90123">
    <property type="entry name" value="ABC transporter transmembrane region"/>
    <property type="match status" value="1"/>
</dbReference>
<dbReference type="SUPFAM" id="SSF52540">
    <property type="entry name" value="P-loop containing nucleoside triphosphate hydrolases"/>
    <property type="match status" value="1"/>
</dbReference>
<dbReference type="EMBL" id="CP115450">
    <property type="protein sequence ID" value="WBP86918.1"/>
    <property type="molecule type" value="Genomic_DNA"/>
</dbReference>
<sequence length="603" mass="65250">MAENRQDAESRTGRRRSTVRSLLRLWPYARAVRGRLAVSVTAASLAMLSTLAVPVVLGRIVDGSLARHDLDALWPPVGLLLLLGLVEAALFYTRRVVLSRPLGRLEATMRADLYAKLQRLPVSFHDRWGSGQMLSRATTDLNAMRLFLAFPLVFLIVNSVTFLAGTVLMFVQDWRLALIVLLPSAPLLVLTRRFESGYSVTARLAQDQNGDLATVVEESVLGIRILKAFGRHRTMAENFRAQSHRLRRTELRKAHQLANLWAVIVGLPEIALGCALAAGAYLVAHDELSAGTLVAFLSTALALRWPVESLGWLLAYANESATAADRFFEVMDEPEPEDRGTAEALAAPGTPDGIRFSGVRFRYPDAPDGTPDLLAGIDLHVRSGETMALVGATGSGKTTLTALLPRLYEATGGRITLDGRDIAELPREKLRELVAVAFEEPTLFSATVRENVLMGAPGADERQLAAALATAQAGFVEKLPAGVETEVGEQGLSLSGGQRQRLALARAVVGDPPFLVLDDPLSALDVHTEALVERALREVLGSTTALVVAHRPSTVLLADRVAVLADGRIEAVGTHRELLRDCPHYRELMSGEAALVPEGGRTR</sequence>
<feature type="domain" description="ABC transmembrane type-1" evidence="9">
    <location>
        <begin position="37"/>
        <end position="319"/>
    </location>
</feature>
<keyword evidence="3" id="KW-0547">Nucleotide-binding</keyword>
<dbReference type="CDD" id="cd18543">
    <property type="entry name" value="ABC_6TM_Rv0194_D1_like"/>
    <property type="match status" value="1"/>
</dbReference>
<evidence type="ECO:0000256" key="7">
    <source>
        <dbReference type="SAM" id="Phobius"/>
    </source>
</evidence>
<dbReference type="Gene3D" id="1.20.1560.10">
    <property type="entry name" value="ABC transporter type 1, transmembrane domain"/>
    <property type="match status" value="1"/>
</dbReference>
<dbReference type="PROSITE" id="PS00211">
    <property type="entry name" value="ABC_TRANSPORTER_1"/>
    <property type="match status" value="1"/>
</dbReference>
<dbReference type="InterPro" id="IPR003439">
    <property type="entry name" value="ABC_transporter-like_ATP-bd"/>
</dbReference>
<organism evidence="10 11">
    <name type="scientific">Kitasatospora cathayae</name>
    <dbReference type="NCBI Taxonomy" id="3004092"/>
    <lineage>
        <taxon>Bacteria</taxon>
        <taxon>Bacillati</taxon>
        <taxon>Actinomycetota</taxon>
        <taxon>Actinomycetes</taxon>
        <taxon>Kitasatosporales</taxon>
        <taxon>Streptomycetaceae</taxon>
        <taxon>Kitasatospora</taxon>
    </lineage>
</organism>
<comment type="subcellular location">
    <subcellularLocation>
        <location evidence="1">Cell membrane</location>
        <topology evidence="1">Multi-pass membrane protein</topology>
    </subcellularLocation>
</comment>
<evidence type="ECO:0000313" key="10">
    <source>
        <dbReference type="EMBL" id="WBP86918.1"/>
    </source>
</evidence>
<dbReference type="Gene3D" id="3.40.50.300">
    <property type="entry name" value="P-loop containing nucleotide triphosphate hydrolases"/>
    <property type="match status" value="1"/>
</dbReference>
<evidence type="ECO:0000256" key="1">
    <source>
        <dbReference type="ARBA" id="ARBA00004651"/>
    </source>
</evidence>
<dbReference type="SMART" id="SM00382">
    <property type="entry name" value="AAA"/>
    <property type="match status" value="1"/>
</dbReference>
<dbReference type="PROSITE" id="PS50893">
    <property type="entry name" value="ABC_TRANSPORTER_2"/>
    <property type="match status" value="1"/>
</dbReference>
<proteinExistence type="predicted"/>
<evidence type="ECO:0000256" key="2">
    <source>
        <dbReference type="ARBA" id="ARBA00022692"/>
    </source>
</evidence>
<dbReference type="InterPro" id="IPR036640">
    <property type="entry name" value="ABC1_TM_sf"/>
</dbReference>
<keyword evidence="5 7" id="KW-1133">Transmembrane helix</keyword>
<dbReference type="InterPro" id="IPR039421">
    <property type="entry name" value="Type_1_exporter"/>
</dbReference>
<protein>
    <submittedName>
        <fullName evidence="10">ABC transporter ATP-binding protein</fullName>
    </submittedName>
</protein>
<keyword evidence="2 7" id="KW-0812">Transmembrane</keyword>
<dbReference type="InterPro" id="IPR003593">
    <property type="entry name" value="AAA+_ATPase"/>
</dbReference>
<feature type="transmembrane region" description="Helical" evidence="7">
    <location>
        <begin position="257"/>
        <end position="282"/>
    </location>
</feature>
<dbReference type="Pfam" id="PF00664">
    <property type="entry name" value="ABC_membrane"/>
    <property type="match status" value="1"/>
</dbReference>
<dbReference type="PANTHER" id="PTHR43394:SF1">
    <property type="entry name" value="ATP-BINDING CASSETTE SUB-FAMILY B MEMBER 10, MITOCHONDRIAL"/>
    <property type="match status" value="1"/>
</dbReference>
<dbReference type="InterPro" id="IPR017871">
    <property type="entry name" value="ABC_transporter-like_CS"/>
</dbReference>
<dbReference type="InterPro" id="IPR011527">
    <property type="entry name" value="ABC1_TM_dom"/>
</dbReference>
<keyword evidence="4 10" id="KW-0067">ATP-binding</keyword>
<evidence type="ECO:0000256" key="4">
    <source>
        <dbReference type="ARBA" id="ARBA00022840"/>
    </source>
</evidence>
<evidence type="ECO:0000256" key="5">
    <source>
        <dbReference type="ARBA" id="ARBA00022989"/>
    </source>
</evidence>
<dbReference type="PROSITE" id="PS50929">
    <property type="entry name" value="ABC_TM1F"/>
    <property type="match status" value="1"/>
</dbReference>
<evidence type="ECO:0000256" key="6">
    <source>
        <dbReference type="ARBA" id="ARBA00023136"/>
    </source>
</evidence>
<feature type="transmembrane region" description="Helical" evidence="7">
    <location>
        <begin position="73"/>
        <end position="92"/>
    </location>
</feature>
<feature type="transmembrane region" description="Helical" evidence="7">
    <location>
        <begin position="36"/>
        <end position="61"/>
    </location>
</feature>
<feature type="transmembrane region" description="Helical" evidence="7">
    <location>
        <begin position="146"/>
        <end position="170"/>
    </location>
</feature>
<evidence type="ECO:0000259" key="9">
    <source>
        <dbReference type="PROSITE" id="PS50929"/>
    </source>
</evidence>
<dbReference type="RefSeq" id="WP_270143928.1">
    <property type="nucleotide sequence ID" value="NZ_CP115450.1"/>
</dbReference>
<keyword evidence="11" id="KW-1185">Reference proteome</keyword>
<evidence type="ECO:0000256" key="3">
    <source>
        <dbReference type="ARBA" id="ARBA00022741"/>
    </source>
</evidence>
<gene>
    <name evidence="10" type="ORF">O1G21_14460</name>
</gene>